<organism evidence="3 4">
    <name type="scientific">Actinokineospora globicatena</name>
    <dbReference type="NCBI Taxonomy" id="103729"/>
    <lineage>
        <taxon>Bacteria</taxon>
        <taxon>Bacillati</taxon>
        <taxon>Actinomycetota</taxon>
        <taxon>Actinomycetes</taxon>
        <taxon>Pseudonocardiales</taxon>
        <taxon>Pseudonocardiaceae</taxon>
        <taxon>Actinokineospora</taxon>
    </lineage>
</organism>
<dbReference type="Pfam" id="PF13313">
    <property type="entry name" value="DUF4082"/>
    <property type="match status" value="1"/>
</dbReference>
<feature type="chain" id="PRO_5040939364" description="DUF4082 domain-containing protein" evidence="1">
    <location>
        <begin position="23"/>
        <end position="293"/>
    </location>
</feature>
<dbReference type="InterPro" id="IPR025141">
    <property type="entry name" value="DUF4082"/>
</dbReference>
<proteinExistence type="predicted"/>
<accession>A0A9W6QQG7</accession>
<evidence type="ECO:0000313" key="3">
    <source>
        <dbReference type="EMBL" id="GLW94658.1"/>
    </source>
</evidence>
<dbReference type="EMBL" id="BSSD01000010">
    <property type="protein sequence ID" value="GLW94658.1"/>
    <property type="molecule type" value="Genomic_DNA"/>
</dbReference>
<comment type="caution">
    <text evidence="3">The sequence shown here is derived from an EMBL/GenBank/DDBJ whole genome shotgun (WGS) entry which is preliminary data.</text>
</comment>
<dbReference type="Proteomes" id="UP001165042">
    <property type="component" value="Unassembled WGS sequence"/>
</dbReference>
<keyword evidence="1" id="KW-0732">Signal</keyword>
<protein>
    <recommendedName>
        <fullName evidence="2">DUF4082 domain-containing protein</fullName>
    </recommendedName>
</protein>
<dbReference type="SUPFAM" id="SSF81296">
    <property type="entry name" value="E set domains"/>
    <property type="match status" value="1"/>
</dbReference>
<sequence length="293" mass="31889">MLRKLVVLVLAVLLVTPAPAVAQGNRIQSFIRLPGTENTVPLGQPVLLVGGARSNTDEPVTGVELQFSDDPGTWHPAATRNAPETTWNLVHEFTTPGWVKVTARGRTATQVQSGPMNVLELWIGGGRLPRVDAYAYLTLHERGDTTENPVDDDPRPVELGLRFQVDRPGKIRKILSTNNFTAGVGARVGRLWTADGQLLAEAPENDQWWNPGFLLDGGAGIPVVPGVTYVASVYTPFGRYAVTENYFTTTFIQAPFTIEPDAGVYRYHDDGSSGVPSQTYAHSAYSVLPLFYS</sequence>
<dbReference type="AlphaFoldDB" id="A0A9W6QQG7"/>
<evidence type="ECO:0000256" key="1">
    <source>
        <dbReference type="SAM" id="SignalP"/>
    </source>
</evidence>
<feature type="domain" description="DUF4082" evidence="2">
    <location>
        <begin position="145"/>
        <end position="287"/>
    </location>
</feature>
<dbReference type="RefSeq" id="WP_285612683.1">
    <property type="nucleotide sequence ID" value="NZ_BSSD01000010.1"/>
</dbReference>
<name>A0A9W6QQG7_9PSEU</name>
<gene>
    <name evidence="3" type="ORF">Aglo03_54740</name>
</gene>
<keyword evidence="4" id="KW-1185">Reference proteome</keyword>
<dbReference type="InterPro" id="IPR014756">
    <property type="entry name" value="Ig_E-set"/>
</dbReference>
<reference evidence="3" key="1">
    <citation type="submission" date="2023-02" db="EMBL/GenBank/DDBJ databases">
        <title>Actinokineospora globicatena NBRC 15670.</title>
        <authorList>
            <person name="Ichikawa N."/>
            <person name="Sato H."/>
            <person name="Tonouchi N."/>
        </authorList>
    </citation>
    <scope>NUCLEOTIDE SEQUENCE</scope>
    <source>
        <strain evidence="3">NBRC 15670</strain>
    </source>
</reference>
<evidence type="ECO:0000313" key="4">
    <source>
        <dbReference type="Proteomes" id="UP001165042"/>
    </source>
</evidence>
<evidence type="ECO:0000259" key="2">
    <source>
        <dbReference type="Pfam" id="PF13313"/>
    </source>
</evidence>
<feature type="signal peptide" evidence="1">
    <location>
        <begin position="1"/>
        <end position="22"/>
    </location>
</feature>